<dbReference type="InterPro" id="IPR005119">
    <property type="entry name" value="LysR_subst-bd"/>
</dbReference>
<dbReference type="PANTHER" id="PTHR30126:SF39">
    <property type="entry name" value="HTH-TYPE TRANSCRIPTIONAL REGULATOR CYSL"/>
    <property type="match status" value="1"/>
</dbReference>
<reference evidence="6 7" key="1">
    <citation type="submission" date="2019-12" db="EMBL/GenBank/DDBJ databases">
        <title>Complete genome sequence of Mycolicibacterium xenopi str. JCM15661T.</title>
        <authorList>
            <person name="Yoshida M."/>
            <person name="Fukano H."/>
            <person name="Asakura T."/>
            <person name="Hoshino Y."/>
        </authorList>
    </citation>
    <scope>NUCLEOTIDE SEQUENCE [LARGE SCALE GENOMIC DNA]</scope>
    <source>
        <strain evidence="6 7">JCM 15661T</strain>
    </source>
</reference>
<proteinExistence type="inferred from homology"/>
<keyword evidence="3" id="KW-0238">DNA-binding</keyword>
<evidence type="ECO:0000313" key="6">
    <source>
        <dbReference type="EMBL" id="BBU20792.1"/>
    </source>
</evidence>
<dbReference type="PANTHER" id="PTHR30126">
    <property type="entry name" value="HTH-TYPE TRANSCRIPTIONAL REGULATOR"/>
    <property type="match status" value="1"/>
</dbReference>
<evidence type="ECO:0000313" key="7">
    <source>
        <dbReference type="Proteomes" id="UP000464624"/>
    </source>
</evidence>
<organism evidence="6 7">
    <name type="scientific">Mycobacterium xenopi</name>
    <dbReference type="NCBI Taxonomy" id="1789"/>
    <lineage>
        <taxon>Bacteria</taxon>
        <taxon>Bacillati</taxon>
        <taxon>Actinomycetota</taxon>
        <taxon>Actinomycetes</taxon>
        <taxon>Mycobacteriales</taxon>
        <taxon>Mycobacteriaceae</taxon>
        <taxon>Mycobacterium</taxon>
    </lineage>
</organism>
<dbReference type="GO" id="GO:0000976">
    <property type="term" value="F:transcription cis-regulatory region binding"/>
    <property type="evidence" value="ECO:0007669"/>
    <property type="project" value="TreeGrafter"/>
</dbReference>
<protein>
    <submittedName>
        <fullName evidence="6">LysR family transcriptional regulator</fullName>
    </submittedName>
</protein>
<evidence type="ECO:0000259" key="5">
    <source>
        <dbReference type="PROSITE" id="PS50931"/>
    </source>
</evidence>
<dbReference type="Gene3D" id="1.10.10.10">
    <property type="entry name" value="Winged helix-like DNA-binding domain superfamily/Winged helix DNA-binding domain"/>
    <property type="match status" value="1"/>
</dbReference>
<dbReference type="InterPro" id="IPR000847">
    <property type="entry name" value="LysR_HTH_N"/>
</dbReference>
<evidence type="ECO:0000256" key="3">
    <source>
        <dbReference type="ARBA" id="ARBA00023125"/>
    </source>
</evidence>
<dbReference type="Pfam" id="PF00126">
    <property type="entry name" value="HTH_1"/>
    <property type="match status" value="1"/>
</dbReference>
<dbReference type="SUPFAM" id="SSF46785">
    <property type="entry name" value="Winged helix' DNA-binding domain"/>
    <property type="match status" value="1"/>
</dbReference>
<dbReference type="GO" id="GO:0003700">
    <property type="term" value="F:DNA-binding transcription factor activity"/>
    <property type="evidence" value="ECO:0007669"/>
    <property type="project" value="InterPro"/>
</dbReference>
<dbReference type="AlphaFoldDB" id="A0AAD1GXY0"/>
<evidence type="ECO:0000256" key="2">
    <source>
        <dbReference type="ARBA" id="ARBA00023015"/>
    </source>
</evidence>
<dbReference type="InterPro" id="IPR036388">
    <property type="entry name" value="WH-like_DNA-bd_sf"/>
</dbReference>
<keyword evidence="4" id="KW-0804">Transcription</keyword>
<dbReference type="RefSeq" id="WP_085194873.1">
    <property type="nucleotide sequence ID" value="NZ_AP022314.1"/>
</dbReference>
<dbReference type="Pfam" id="PF03466">
    <property type="entry name" value="LysR_substrate"/>
    <property type="match status" value="1"/>
</dbReference>
<gene>
    <name evidence="6" type="ORF">MYXE_05810</name>
</gene>
<evidence type="ECO:0000256" key="1">
    <source>
        <dbReference type="ARBA" id="ARBA00009437"/>
    </source>
</evidence>
<dbReference type="Gene3D" id="3.40.190.10">
    <property type="entry name" value="Periplasmic binding protein-like II"/>
    <property type="match status" value="2"/>
</dbReference>
<dbReference type="EMBL" id="AP022314">
    <property type="protein sequence ID" value="BBU20792.1"/>
    <property type="molecule type" value="Genomic_DNA"/>
</dbReference>
<accession>A0AAD1GXY0</accession>
<name>A0AAD1GXY0_MYCXE</name>
<dbReference type="PROSITE" id="PS50931">
    <property type="entry name" value="HTH_LYSR"/>
    <property type="match status" value="1"/>
</dbReference>
<dbReference type="InterPro" id="IPR036390">
    <property type="entry name" value="WH_DNA-bd_sf"/>
</dbReference>
<sequence>MTTAARLRALVELADTGSVRGAAERLVVTESAVSSALSALSAEVGVPLIDRHGRGVCLTPAGHRYVEYARRILGLHHEAVLAARGEADPEHGSIRLAAVTTAGELLIPALLASFTAKYPDVVCELEVGSRTALWPMLARHEVDVVVAGRPPTDLRQINVRAISPNVLVVVGPPELAQSFVPAEATWLLRESGSGTRATTAMLLSELEISPPQMVLGSHGAVVAGAIAGLGVTLVHRQAVKKELESGVLIELPVPGTPLDRPWHVVTHLHCTGPTELLIKHLIAHRELGWRAVPGSTLTVTQEGDGAQ</sequence>
<keyword evidence="2" id="KW-0805">Transcription regulation</keyword>
<comment type="similarity">
    <text evidence="1">Belongs to the LysR transcriptional regulatory family.</text>
</comment>
<dbReference type="KEGG" id="mxe:MYXE_05810"/>
<feature type="domain" description="HTH lysR-type" evidence="5">
    <location>
        <begin position="1"/>
        <end position="59"/>
    </location>
</feature>
<dbReference type="Proteomes" id="UP000464624">
    <property type="component" value="Chromosome"/>
</dbReference>
<evidence type="ECO:0000256" key="4">
    <source>
        <dbReference type="ARBA" id="ARBA00023163"/>
    </source>
</evidence>
<dbReference type="SUPFAM" id="SSF53850">
    <property type="entry name" value="Periplasmic binding protein-like II"/>
    <property type="match status" value="1"/>
</dbReference>